<proteinExistence type="predicted"/>
<dbReference type="VEuPathDB" id="FungiDB:PTTG_10184"/>
<dbReference type="AlphaFoldDB" id="A0A0C4FAE3"/>
<sequence length="305" mass="34125">METPQNLAPSCRMVKIKPQNCNLKFTGTRFNASLCKYKLAANLDGALDKDKVLQIPSFLGSKDIQDAVWDMSGYATKSQATLHEQMVKHWGQVDIVHYTVVDLQALKDLWTAKGGISTLDAYCSFKYVFDVILSYLICYQHLSLEDLAVDHFFFSFSPGKLRAAVKLEMEEEVAFTSKQIKTELVPVPQSKFKAANDIMQKMEDDSCPEDAPVLDKVPAMVDNISRMLGSFEQQLEKKFVAKGTSATQGGPRKACGLLVCYYCHWKGHKTGHCMELVKDKEANLVKQKGNNFFLPNGALIPFDSS</sequence>
<dbReference type="EMBL" id="ADAS02001085">
    <property type="protein sequence ID" value="OAV86488.1"/>
    <property type="molecule type" value="Genomic_DNA"/>
</dbReference>
<keyword evidence="3" id="KW-1185">Reference proteome</keyword>
<evidence type="ECO:0000313" key="2">
    <source>
        <dbReference type="EnsemblFungi" id="PTTG_10184-t43_1-p1"/>
    </source>
</evidence>
<dbReference type="Proteomes" id="UP000005240">
    <property type="component" value="Unassembled WGS sequence"/>
</dbReference>
<organism evidence="1">
    <name type="scientific">Puccinia triticina (isolate 1-1 / race 1 (BBBD))</name>
    <name type="common">Brown leaf rust fungus</name>
    <dbReference type="NCBI Taxonomy" id="630390"/>
    <lineage>
        <taxon>Eukaryota</taxon>
        <taxon>Fungi</taxon>
        <taxon>Dikarya</taxon>
        <taxon>Basidiomycota</taxon>
        <taxon>Pucciniomycotina</taxon>
        <taxon>Pucciniomycetes</taxon>
        <taxon>Pucciniales</taxon>
        <taxon>Pucciniaceae</taxon>
        <taxon>Puccinia</taxon>
    </lineage>
</organism>
<accession>A0A0C4FAE3</accession>
<name>A0A0C4FAE3_PUCT1</name>
<reference evidence="1" key="2">
    <citation type="submission" date="2016-05" db="EMBL/GenBank/DDBJ databases">
        <title>Comparative analysis highlights variable genome content of wheat rusts and divergence of the mating loci.</title>
        <authorList>
            <person name="Cuomo C.A."/>
            <person name="Bakkeren G."/>
            <person name="Szabo L."/>
            <person name="Khalil H."/>
            <person name="Joly D."/>
            <person name="Goldberg J."/>
            <person name="Young S."/>
            <person name="Zeng Q."/>
            <person name="Fellers J."/>
        </authorList>
    </citation>
    <scope>NUCLEOTIDE SEQUENCE [LARGE SCALE GENOMIC DNA]</scope>
    <source>
        <strain evidence="1">1-1 BBBD Race 1</strain>
    </source>
</reference>
<evidence type="ECO:0000313" key="3">
    <source>
        <dbReference type="Proteomes" id="UP000005240"/>
    </source>
</evidence>
<dbReference type="STRING" id="630390.A0A0C4FAE3"/>
<dbReference type="EnsemblFungi" id="PTTG_10184-t43_1">
    <property type="protein sequence ID" value="PTTG_10184-t43_1-p1"/>
    <property type="gene ID" value="PTTG_10184"/>
</dbReference>
<protein>
    <submittedName>
        <fullName evidence="1 2">Uncharacterized protein</fullName>
    </submittedName>
</protein>
<gene>
    <name evidence="1" type="ORF">PTTG_10184</name>
</gene>
<reference evidence="1" key="1">
    <citation type="submission" date="2009-11" db="EMBL/GenBank/DDBJ databases">
        <authorList>
            <consortium name="The Broad Institute Genome Sequencing Platform"/>
            <person name="Ward D."/>
            <person name="Feldgarden M."/>
            <person name="Earl A."/>
            <person name="Young S.K."/>
            <person name="Zeng Q."/>
            <person name="Koehrsen M."/>
            <person name="Alvarado L."/>
            <person name="Berlin A."/>
            <person name="Bochicchio J."/>
            <person name="Borenstein D."/>
            <person name="Chapman S.B."/>
            <person name="Chen Z."/>
            <person name="Engels R."/>
            <person name="Freedman E."/>
            <person name="Gellesch M."/>
            <person name="Goldberg J."/>
            <person name="Griggs A."/>
            <person name="Gujja S."/>
            <person name="Heilman E."/>
            <person name="Heiman D."/>
            <person name="Hepburn T."/>
            <person name="Howarth C."/>
            <person name="Jen D."/>
            <person name="Larson L."/>
            <person name="Lewis B."/>
            <person name="Mehta T."/>
            <person name="Park D."/>
            <person name="Pearson M."/>
            <person name="Roberts A."/>
            <person name="Saif S."/>
            <person name="Shea T."/>
            <person name="Shenoy N."/>
            <person name="Sisk P."/>
            <person name="Stolte C."/>
            <person name="Sykes S."/>
            <person name="Thomson T."/>
            <person name="Walk T."/>
            <person name="White J."/>
            <person name="Yandava C."/>
            <person name="Izard J."/>
            <person name="Baranova O.V."/>
            <person name="Blanton J.M."/>
            <person name="Tanner A.C."/>
            <person name="Dewhirst F.E."/>
            <person name="Haas B."/>
            <person name="Nusbaum C."/>
            <person name="Birren B."/>
        </authorList>
    </citation>
    <scope>NUCLEOTIDE SEQUENCE [LARGE SCALE GENOMIC DNA]</scope>
    <source>
        <strain evidence="1">1-1 BBBD Race 1</strain>
    </source>
</reference>
<evidence type="ECO:0000313" key="1">
    <source>
        <dbReference type="EMBL" id="OAV86488.1"/>
    </source>
</evidence>
<reference evidence="2 3" key="3">
    <citation type="journal article" date="2017" name="G3 (Bethesda)">
        <title>Comparative analysis highlights variable genome content of wheat rusts and divergence of the mating loci.</title>
        <authorList>
            <person name="Cuomo C.A."/>
            <person name="Bakkeren G."/>
            <person name="Khalil H.B."/>
            <person name="Panwar V."/>
            <person name="Joly D."/>
            <person name="Linning R."/>
            <person name="Sakthikumar S."/>
            <person name="Song X."/>
            <person name="Adiconis X."/>
            <person name="Fan L."/>
            <person name="Goldberg J.M."/>
            <person name="Levin J.Z."/>
            <person name="Young S."/>
            <person name="Zeng Q."/>
            <person name="Anikster Y."/>
            <person name="Bruce M."/>
            <person name="Wang M."/>
            <person name="Yin C."/>
            <person name="McCallum B."/>
            <person name="Szabo L.J."/>
            <person name="Hulbert S."/>
            <person name="Chen X."/>
            <person name="Fellers J.P."/>
        </authorList>
    </citation>
    <scope>NUCLEOTIDE SEQUENCE</scope>
    <source>
        <strain evidence="2">isolate 1-1 / race 1 (BBBD)</strain>
        <strain evidence="3">Isolate 1-1 / race 1 (BBBD)</strain>
    </source>
</reference>
<reference evidence="2" key="4">
    <citation type="submission" date="2025-05" db="UniProtKB">
        <authorList>
            <consortium name="EnsemblFungi"/>
        </authorList>
    </citation>
    <scope>IDENTIFICATION</scope>
    <source>
        <strain evidence="2">isolate 1-1 / race 1 (BBBD)</strain>
    </source>
</reference>